<dbReference type="RefSeq" id="XP_056863615.1">
    <property type="nucleotide sequence ID" value="XM_057007635.1"/>
</dbReference>
<accession>A0A6J0MZE6</accession>
<protein>
    <submittedName>
        <fullName evidence="2">Uncharacterized protein LOC108848604</fullName>
    </submittedName>
    <submittedName>
        <fullName evidence="3">Uncharacterized protein LOC130510925</fullName>
    </submittedName>
</protein>
<dbReference type="RefSeq" id="XP_018477504.1">
    <property type="nucleotide sequence ID" value="XM_018622002.2"/>
</dbReference>
<dbReference type="GeneID" id="108848604"/>
<organism evidence="1 2">
    <name type="scientific">Raphanus sativus</name>
    <name type="common">Radish</name>
    <name type="synonym">Raphanus raphanistrum var. sativus</name>
    <dbReference type="NCBI Taxonomy" id="3726"/>
    <lineage>
        <taxon>Eukaryota</taxon>
        <taxon>Viridiplantae</taxon>
        <taxon>Streptophyta</taxon>
        <taxon>Embryophyta</taxon>
        <taxon>Tracheophyta</taxon>
        <taxon>Spermatophyta</taxon>
        <taxon>Magnoliopsida</taxon>
        <taxon>eudicotyledons</taxon>
        <taxon>Gunneridae</taxon>
        <taxon>Pentapetalae</taxon>
        <taxon>rosids</taxon>
        <taxon>malvids</taxon>
        <taxon>Brassicales</taxon>
        <taxon>Brassicaceae</taxon>
        <taxon>Brassiceae</taxon>
        <taxon>Raphanus</taxon>
    </lineage>
</organism>
<reference evidence="1" key="1">
    <citation type="journal article" date="2019" name="Database">
        <title>The radish genome database (RadishGD): an integrated information resource for radish genomics.</title>
        <authorList>
            <person name="Yu H.J."/>
            <person name="Baek S."/>
            <person name="Lee Y.J."/>
            <person name="Cho A."/>
            <person name="Mun J.H."/>
        </authorList>
    </citation>
    <scope>NUCLEOTIDE SEQUENCE [LARGE SCALE GENOMIC DNA]</scope>
    <source>
        <strain evidence="1">cv. WK10039</strain>
    </source>
</reference>
<name>A0A6J0MZE6_RAPSA</name>
<proteinExistence type="predicted"/>
<dbReference type="Proteomes" id="UP000504610">
    <property type="component" value="Chromosome 4"/>
</dbReference>
<evidence type="ECO:0000313" key="3">
    <source>
        <dbReference type="RefSeq" id="XP_056863615.1"/>
    </source>
</evidence>
<evidence type="ECO:0000313" key="2">
    <source>
        <dbReference type="RefSeq" id="XP_018477504.1"/>
    </source>
</evidence>
<sequence length="116" mass="12717">MNADQNLGALHRESLKAVKLIEKKAKQIVQECNGQVAVICYPHETLPPVFQGDPSLRAVVERFEADANLGNNVEALNQALEAIDLAGLTHSQLRALIVRLNGLRNRIANNLDNNQA</sequence>
<reference evidence="2 3" key="2">
    <citation type="submission" date="2025-04" db="UniProtKB">
        <authorList>
            <consortium name="RefSeq"/>
        </authorList>
    </citation>
    <scope>IDENTIFICATION</scope>
    <source>
        <tissue evidence="2 3">Leaf</tissue>
    </source>
</reference>
<dbReference type="KEGG" id="rsz:108848604"/>
<evidence type="ECO:0000313" key="1">
    <source>
        <dbReference type="Proteomes" id="UP000504610"/>
    </source>
</evidence>
<dbReference type="KEGG" id="rsz:130510925"/>
<dbReference type="OrthoDB" id="1130885at2759"/>
<dbReference type="AlphaFoldDB" id="A0A6J0MZE6"/>
<gene>
    <name evidence="2" type="primary">LOC108848604</name>
    <name evidence="3" type="synonym">LOC130510925</name>
</gene>
<keyword evidence="1" id="KW-1185">Reference proteome</keyword>